<comment type="caution">
    <text evidence="4">The sequence shown here is derived from an EMBL/GenBank/DDBJ whole genome shotgun (WGS) entry which is preliminary data.</text>
</comment>
<proteinExistence type="predicted"/>
<dbReference type="GO" id="GO:0005634">
    <property type="term" value="C:nucleus"/>
    <property type="evidence" value="ECO:0007669"/>
    <property type="project" value="UniProtKB-SubCell"/>
</dbReference>
<dbReference type="GO" id="GO:0006950">
    <property type="term" value="P:response to stress"/>
    <property type="evidence" value="ECO:0007669"/>
    <property type="project" value="UniProtKB-ARBA"/>
</dbReference>
<organism evidence="4 5">
    <name type="scientific">Handroanthus impetiginosus</name>
    <dbReference type="NCBI Taxonomy" id="429701"/>
    <lineage>
        <taxon>Eukaryota</taxon>
        <taxon>Viridiplantae</taxon>
        <taxon>Streptophyta</taxon>
        <taxon>Embryophyta</taxon>
        <taxon>Tracheophyta</taxon>
        <taxon>Spermatophyta</taxon>
        <taxon>Magnoliopsida</taxon>
        <taxon>eudicotyledons</taxon>
        <taxon>Gunneridae</taxon>
        <taxon>Pentapetalae</taxon>
        <taxon>asterids</taxon>
        <taxon>lamiids</taxon>
        <taxon>Lamiales</taxon>
        <taxon>Bignoniaceae</taxon>
        <taxon>Crescentiina</taxon>
        <taxon>Tabebuia alliance</taxon>
        <taxon>Handroanthus</taxon>
    </lineage>
</organism>
<protein>
    <submittedName>
        <fullName evidence="4">Uncharacterized protein</fullName>
    </submittedName>
</protein>
<evidence type="ECO:0000256" key="3">
    <source>
        <dbReference type="SAM" id="MobiDB-lite"/>
    </source>
</evidence>
<evidence type="ECO:0000256" key="2">
    <source>
        <dbReference type="ARBA" id="ARBA00023242"/>
    </source>
</evidence>
<dbReference type="InterPro" id="IPR051992">
    <property type="entry name" value="OxStress_Response_Reg"/>
</dbReference>
<keyword evidence="2" id="KW-0539">Nucleus</keyword>
<dbReference type="PANTHER" id="PTHR33172:SF37">
    <property type="entry name" value="PROTEIN OXIDATIVE STRESS 3 LIKE 1"/>
    <property type="match status" value="1"/>
</dbReference>
<dbReference type="AlphaFoldDB" id="A0A2G9I2K2"/>
<accession>A0A2G9I2K2</accession>
<dbReference type="Proteomes" id="UP000231279">
    <property type="component" value="Unassembled WGS sequence"/>
</dbReference>
<evidence type="ECO:0000256" key="1">
    <source>
        <dbReference type="ARBA" id="ARBA00004123"/>
    </source>
</evidence>
<gene>
    <name evidence="4" type="ORF">CDL12_03295</name>
</gene>
<feature type="region of interest" description="Disordered" evidence="3">
    <location>
        <begin position="45"/>
        <end position="68"/>
    </location>
</feature>
<reference evidence="5" key="1">
    <citation type="journal article" date="2018" name="Gigascience">
        <title>Genome assembly of the Pink Ipe (Handroanthus impetiginosus, Bignoniaceae), a highly valued, ecologically keystone Neotropical timber forest tree.</title>
        <authorList>
            <person name="Silva-Junior O.B."/>
            <person name="Grattapaglia D."/>
            <person name="Novaes E."/>
            <person name="Collevatti R.G."/>
        </authorList>
    </citation>
    <scope>NUCLEOTIDE SEQUENCE [LARGE SCALE GENOMIC DNA]</scope>
    <source>
        <strain evidence="5">cv. UFG-1</strain>
    </source>
</reference>
<comment type="subcellular location">
    <subcellularLocation>
        <location evidence="1">Nucleus</location>
    </subcellularLocation>
</comment>
<dbReference type="PANTHER" id="PTHR33172">
    <property type="entry name" value="OS08G0516900 PROTEIN"/>
    <property type="match status" value="1"/>
</dbReference>
<feature type="compositionally biased region" description="Low complexity" evidence="3">
    <location>
        <begin position="45"/>
        <end position="54"/>
    </location>
</feature>
<evidence type="ECO:0000313" key="5">
    <source>
        <dbReference type="Proteomes" id="UP000231279"/>
    </source>
</evidence>
<dbReference type="EMBL" id="NKXS01000477">
    <property type="protein sequence ID" value="PIN23992.1"/>
    <property type="molecule type" value="Genomic_DNA"/>
</dbReference>
<name>A0A2G9I2K2_9LAMI</name>
<evidence type="ECO:0000313" key="4">
    <source>
        <dbReference type="EMBL" id="PIN23992.1"/>
    </source>
</evidence>
<dbReference type="STRING" id="429701.A0A2G9I2K2"/>
<keyword evidence="5" id="KW-1185">Reference proteome</keyword>
<dbReference type="OrthoDB" id="691484at2759"/>
<sequence>MYDEIYRGHQKLMMGKSVDVNDAENKEEMGLLVKNSFIQSTSCSEESSSIGKNSDISENSVEKADGDEEVQSSCKGALDGMEALEEVLPIRKGISKFYNGKSKSFASLADASSSSSSSIKDLCKPENAYTKRRRNLLACSLTWDKKNRISSPPRNDGGISKRVTYNSGPSMLALADLQQCVSVATAGTRSNQLVTKPC</sequence>